<name>A0A176RVG6_9GAMM</name>
<evidence type="ECO:0000313" key="3">
    <source>
        <dbReference type="Proteomes" id="UP000076962"/>
    </source>
</evidence>
<keyword evidence="3" id="KW-1185">Reference proteome</keyword>
<comment type="caution">
    <text evidence="2">The sequence shown here is derived from an EMBL/GenBank/DDBJ whole genome shotgun (WGS) entry which is preliminary data.</text>
</comment>
<gene>
    <name evidence="2" type="ORF">THIOM_004594</name>
</gene>
<keyword evidence="1" id="KW-0812">Transmembrane</keyword>
<evidence type="ECO:0000313" key="2">
    <source>
        <dbReference type="EMBL" id="OAD19753.1"/>
    </source>
</evidence>
<evidence type="ECO:0000256" key="1">
    <source>
        <dbReference type="SAM" id="Phobius"/>
    </source>
</evidence>
<reference evidence="2 3" key="1">
    <citation type="submission" date="2016-05" db="EMBL/GenBank/DDBJ databases">
        <title>Single-cell genome of chain-forming Candidatus Thiomargarita nelsonii and comparison to other large sulfur-oxidizing bacteria.</title>
        <authorList>
            <person name="Winkel M."/>
            <person name="Salman V."/>
            <person name="Woyke T."/>
            <person name="Schulz-Vogt H."/>
            <person name="Richter M."/>
            <person name="Flood B."/>
            <person name="Bailey J."/>
            <person name="Amann R."/>
            <person name="Mussmann M."/>
        </authorList>
    </citation>
    <scope>NUCLEOTIDE SEQUENCE [LARGE SCALE GENOMIC DNA]</scope>
    <source>
        <strain evidence="2 3">THI036</strain>
    </source>
</reference>
<protein>
    <submittedName>
        <fullName evidence="2">Uncharacterized protein</fullName>
    </submittedName>
</protein>
<keyword evidence="1" id="KW-1133">Transmembrane helix</keyword>
<keyword evidence="1" id="KW-0472">Membrane</keyword>
<dbReference type="EMBL" id="LUTY01002677">
    <property type="protein sequence ID" value="OAD19753.1"/>
    <property type="molecule type" value="Genomic_DNA"/>
</dbReference>
<accession>A0A176RVG6</accession>
<dbReference type="AlphaFoldDB" id="A0A176RVG6"/>
<dbReference type="Proteomes" id="UP000076962">
    <property type="component" value="Unassembled WGS sequence"/>
</dbReference>
<sequence>MYHGEVHQIRNFQHLSQLLFELESDPYASARSIPRERYPFFLAYSEPRVRSSPNFFKFINLYTFYNFTLTCHLKNTPRLNLSTFFHFSPHFKNDLKIRNALFLVHCSILALIFQITSKTHKSHFY</sequence>
<proteinExistence type="predicted"/>
<feature type="transmembrane region" description="Helical" evidence="1">
    <location>
        <begin position="100"/>
        <end position="117"/>
    </location>
</feature>
<organism evidence="2 3">
    <name type="scientific">Candidatus Thiomargarita nelsonii</name>
    <dbReference type="NCBI Taxonomy" id="1003181"/>
    <lineage>
        <taxon>Bacteria</taxon>
        <taxon>Pseudomonadati</taxon>
        <taxon>Pseudomonadota</taxon>
        <taxon>Gammaproteobacteria</taxon>
        <taxon>Thiotrichales</taxon>
        <taxon>Thiotrichaceae</taxon>
        <taxon>Thiomargarita</taxon>
    </lineage>
</organism>